<dbReference type="Proteomes" id="UP001501508">
    <property type="component" value="Unassembled WGS sequence"/>
</dbReference>
<evidence type="ECO:0000256" key="5">
    <source>
        <dbReference type="ARBA" id="ARBA00023049"/>
    </source>
</evidence>
<dbReference type="EMBL" id="BAABEY010000024">
    <property type="protein sequence ID" value="GAA4440359.1"/>
    <property type="molecule type" value="Genomic_DNA"/>
</dbReference>
<evidence type="ECO:0000256" key="3">
    <source>
        <dbReference type="ARBA" id="ARBA00022801"/>
    </source>
</evidence>
<keyword evidence="9" id="KW-1185">Reference proteome</keyword>
<keyword evidence="2" id="KW-0645">Protease</keyword>
<sequence length="412" mass="45856">MIKYSGFRLKNGLQVYVHEDHATPMAVVNLTYNVGSKDENEDLTGFAHLFEHLMFGGSVNIPSFDGPVQEVGGECNAFTSSDITNYYITLPSSNLETAFWLESDRMFGLDINSKTLETQRKVVIEEYKQRYINQPYGDIWLKTLPLAYRNHPYRWATIGRDIAHIEEASLADVQAFYDRYYCPANATLVVAGDVQAGQVMELAEKWFGDIEAGTPNHRNLPAEPRMTGSRFETIEADVPLNALIKAYHMPGRFQEGFFEADLLTDILGRGKSSRLYQTLVKETGLMNRVNAHITSTLDPGLVILKGFLNPGVSLAEADAAVEALFSAFVSEGPSGEEIIRVKNQSEATLEFSEVEILNRAMNLGYAATAGNPEWVNDDVKKMQNVTETGIRNAATEILRADNCSTIHYLSKA</sequence>
<proteinExistence type="inferred from homology"/>
<feature type="domain" description="Peptidase M16 C-terminal" evidence="7">
    <location>
        <begin position="169"/>
        <end position="344"/>
    </location>
</feature>
<dbReference type="InterPro" id="IPR050626">
    <property type="entry name" value="Peptidase_M16"/>
</dbReference>
<dbReference type="InterPro" id="IPR011249">
    <property type="entry name" value="Metalloenz_LuxS/M16"/>
</dbReference>
<accession>A0ABP8M079</accession>
<evidence type="ECO:0000259" key="7">
    <source>
        <dbReference type="Pfam" id="PF05193"/>
    </source>
</evidence>
<evidence type="ECO:0000259" key="6">
    <source>
        <dbReference type="Pfam" id="PF00675"/>
    </source>
</evidence>
<name>A0ABP8M079_9BACT</name>
<gene>
    <name evidence="8" type="ORF">GCM10023091_23900</name>
</gene>
<evidence type="ECO:0000256" key="4">
    <source>
        <dbReference type="ARBA" id="ARBA00022833"/>
    </source>
</evidence>
<feature type="domain" description="Peptidase M16 N-terminal" evidence="6">
    <location>
        <begin position="16"/>
        <end position="129"/>
    </location>
</feature>
<keyword evidence="4" id="KW-0862">Zinc</keyword>
<dbReference type="Gene3D" id="3.30.830.10">
    <property type="entry name" value="Metalloenzyme, LuxS/M16 peptidase-like"/>
    <property type="match status" value="2"/>
</dbReference>
<dbReference type="SUPFAM" id="SSF63411">
    <property type="entry name" value="LuxS/MPP-like metallohydrolase"/>
    <property type="match status" value="2"/>
</dbReference>
<evidence type="ECO:0000256" key="1">
    <source>
        <dbReference type="ARBA" id="ARBA00007261"/>
    </source>
</evidence>
<dbReference type="Pfam" id="PF05193">
    <property type="entry name" value="Peptidase_M16_C"/>
    <property type="match status" value="1"/>
</dbReference>
<reference evidence="9" key="1">
    <citation type="journal article" date="2019" name="Int. J. Syst. Evol. Microbiol.">
        <title>The Global Catalogue of Microorganisms (GCM) 10K type strain sequencing project: providing services to taxonomists for standard genome sequencing and annotation.</title>
        <authorList>
            <consortium name="The Broad Institute Genomics Platform"/>
            <consortium name="The Broad Institute Genome Sequencing Center for Infectious Disease"/>
            <person name="Wu L."/>
            <person name="Ma J."/>
        </authorList>
    </citation>
    <scope>NUCLEOTIDE SEQUENCE [LARGE SCALE GENOMIC DNA]</scope>
    <source>
        <strain evidence="9">JCM 31920</strain>
    </source>
</reference>
<dbReference type="InterPro" id="IPR007863">
    <property type="entry name" value="Peptidase_M16_C"/>
</dbReference>
<dbReference type="InterPro" id="IPR011765">
    <property type="entry name" value="Pept_M16_N"/>
</dbReference>
<dbReference type="RefSeq" id="WP_345029404.1">
    <property type="nucleotide sequence ID" value="NZ_BAABEY010000024.1"/>
</dbReference>
<keyword evidence="5" id="KW-0482">Metalloprotease</keyword>
<dbReference type="PANTHER" id="PTHR43690">
    <property type="entry name" value="NARDILYSIN"/>
    <property type="match status" value="1"/>
</dbReference>
<evidence type="ECO:0000313" key="9">
    <source>
        <dbReference type="Proteomes" id="UP001501508"/>
    </source>
</evidence>
<organism evidence="8 9">
    <name type="scientific">Ravibacter arvi</name>
    <dbReference type="NCBI Taxonomy" id="2051041"/>
    <lineage>
        <taxon>Bacteria</taxon>
        <taxon>Pseudomonadati</taxon>
        <taxon>Bacteroidota</taxon>
        <taxon>Cytophagia</taxon>
        <taxon>Cytophagales</taxon>
        <taxon>Spirosomataceae</taxon>
        <taxon>Ravibacter</taxon>
    </lineage>
</organism>
<evidence type="ECO:0000313" key="8">
    <source>
        <dbReference type="EMBL" id="GAA4440359.1"/>
    </source>
</evidence>
<dbReference type="PANTHER" id="PTHR43690:SF17">
    <property type="entry name" value="PROTEIN YHJJ"/>
    <property type="match status" value="1"/>
</dbReference>
<dbReference type="Pfam" id="PF00675">
    <property type="entry name" value="Peptidase_M16"/>
    <property type="match status" value="1"/>
</dbReference>
<comment type="similarity">
    <text evidence="1">Belongs to the peptidase M16 family.</text>
</comment>
<evidence type="ECO:0000256" key="2">
    <source>
        <dbReference type="ARBA" id="ARBA00022670"/>
    </source>
</evidence>
<protein>
    <submittedName>
        <fullName evidence="8">Pitrilysin family protein</fullName>
    </submittedName>
</protein>
<comment type="caution">
    <text evidence="8">The sequence shown here is derived from an EMBL/GenBank/DDBJ whole genome shotgun (WGS) entry which is preliminary data.</text>
</comment>
<keyword evidence="3" id="KW-0378">Hydrolase</keyword>